<dbReference type="InterPro" id="IPR036691">
    <property type="entry name" value="Endo/exonu/phosph_ase_sf"/>
</dbReference>
<name>A0A0D7AFT6_9AGAR</name>
<dbReference type="AlphaFoldDB" id="A0A0D7AFT6"/>
<sequence>MVLNREQVDADHAEHKVLIPGRAMMVLLPWDEGQTLNILVVYAPNLNKYNDAGENLNALFWKEIISKLDELPNRLTIDIMLGDTNMVEDQIDRLPMHTDNMAALDALDDMKMIHNLSDGWRQANPTEKAYTYHQKATGSKSRIDRIYTTKEIQRDCIKWSIEQPGIETDHKIVAVTIINTGMPYIGQGRWTFPVHMLDNKKLKDKIKTLGLAFQQELNDAAHPRGWQGPRESLQRRYARFKRDVREMTRNFCKVTVPMIQVQIKDLEKDIQQILNDPDIEEEEKIENAAILEE</sequence>
<dbReference type="Proteomes" id="UP000054144">
    <property type="component" value="Unassembled WGS sequence"/>
</dbReference>
<dbReference type="Gene3D" id="3.60.10.10">
    <property type="entry name" value="Endonuclease/exonuclease/phosphatase"/>
    <property type="match status" value="1"/>
</dbReference>
<evidence type="ECO:0008006" key="3">
    <source>
        <dbReference type="Google" id="ProtNLM"/>
    </source>
</evidence>
<feature type="non-terminal residue" evidence="1">
    <location>
        <position position="293"/>
    </location>
</feature>
<dbReference type="OrthoDB" id="3264871at2759"/>
<accession>A0A0D7AFT6</accession>
<evidence type="ECO:0000313" key="2">
    <source>
        <dbReference type="Proteomes" id="UP000054144"/>
    </source>
</evidence>
<organism evidence="1 2">
    <name type="scientific">Fistulina hepatica ATCC 64428</name>
    <dbReference type="NCBI Taxonomy" id="1128425"/>
    <lineage>
        <taxon>Eukaryota</taxon>
        <taxon>Fungi</taxon>
        <taxon>Dikarya</taxon>
        <taxon>Basidiomycota</taxon>
        <taxon>Agaricomycotina</taxon>
        <taxon>Agaricomycetes</taxon>
        <taxon>Agaricomycetidae</taxon>
        <taxon>Agaricales</taxon>
        <taxon>Fistulinaceae</taxon>
        <taxon>Fistulina</taxon>
    </lineage>
</organism>
<reference evidence="1 2" key="1">
    <citation type="journal article" date="2015" name="Fungal Genet. Biol.">
        <title>Evolution of novel wood decay mechanisms in Agaricales revealed by the genome sequences of Fistulina hepatica and Cylindrobasidium torrendii.</title>
        <authorList>
            <person name="Floudas D."/>
            <person name="Held B.W."/>
            <person name="Riley R."/>
            <person name="Nagy L.G."/>
            <person name="Koehler G."/>
            <person name="Ransdell A.S."/>
            <person name="Younus H."/>
            <person name="Chow J."/>
            <person name="Chiniquy J."/>
            <person name="Lipzen A."/>
            <person name="Tritt A."/>
            <person name="Sun H."/>
            <person name="Haridas S."/>
            <person name="LaButti K."/>
            <person name="Ohm R.A."/>
            <person name="Kues U."/>
            <person name="Blanchette R.A."/>
            <person name="Grigoriev I.V."/>
            <person name="Minto R.E."/>
            <person name="Hibbett D.S."/>
        </authorList>
    </citation>
    <scope>NUCLEOTIDE SEQUENCE [LARGE SCALE GENOMIC DNA]</scope>
    <source>
        <strain evidence="1 2">ATCC 64428</strain>
    </source>
</reference>
<dbReference type="EMBL" id="KN881696">
    <property type="protein sequence ID" value="KIY49979.1"/>
    <property type="molecule type" value="Genomic_DNA"/>
</dbReference>
<evidence type="ECO:0000313" key="1">
    <source>
        <dbReference type="EMBL" id="KIY49979.1"/>
    </source>
</evidence>
<proteinExistence type="predicted"/>
<gene>
    <name evidence="1" type="ORF">FISHEDRAFT_40251</name>
</gene>
<protein>
    <recommendedName>
        <fullName evidence="3">DNase I-like protein</fullName>
    </recommendedName>
</protein>
<keyword evidence="2" id="KW-1185">Reference proteome</keyword>
<dbReference type="SUPFAM" id="SSF56219">
    <property type="entry name" value="DNase I-like"/>
    <property type="match status" value="1"/>
</dbReference>